<gene>
    <name evidence="2" type="ORF">AtDm6_2058</name>
</gene>
<evidence type="ECO:0000313" key="3">
    <source>
        <dbReference type="Proteomes" id="UP000029448"/>
    </source>
</evidence>
<feature type="signal peptide" evidence="1">
    <location>
        <begin position="1"/>
        <end position="23"/>
    </location>
</feature>
<feature type="chain" id="PRO_5001912964" description="DUF4034 domain-containing protein" evidence="1">
    <location>
        <begin position="24"/>
        <end position="334"/>
    </location>
</feature>
<dbReference type="Pfam" id="PF20329">
    <property type="entry name" value="DUF6624"/>
    <property type="match status" value="1"/>
</dbReference>
<comment type="caution">
    <text evidence="2">The sequence shown here is derived from an EMBL/GenBank/DDBJ whole genome shotgun (WGS) entry which is preliminary data.</text>
</comment>
<organism evidence="2 3">
    <name type="scientific">Acetobacter tropicalis</name>
    <dbReference type="NCBI Taxonomy" id="104102"/>
    <lineage>
        <taxon>Bacteria</taxon>
        <taxon>Pseudomonadati</taxon>
        <taxon>Pseudomonadota</taxon>
        <taxon>Alphaproteobacteria</taxon>
        <taxon>Acetobacterales</taxon>
        <taxon>Acetobacteraceae</taxon>
        <taxon>Acetobacter</taxon>
    </lineage>
</organism>
<name>A0A095B1J7_9PROT</name>
<accession>A0A095B1J7</accession>
<dbReference type="InterPro" id="IPR046732">
    <property type="entry name" value="DUF6624"/>
</dbReference>
<protein>
    <recommendedName>
        <fullName evidence="4">DUF4034 domain-containing protein</fullName>
    </recommendedName>
</protein>
<keyword evidence="3" id="KW-1185">Reference proteome</keyword>
<dbReference type="EMBL" id="JOKM01000072">
    <property type="protein sequence ID" value="KGB22823.1"/>
    <property type="molecule type" value="Genomic_DNA"/>
</dbReference>
<reference evidence="2 3" key="1">
    <citation type="submission" date="2014-06" db="EMBL/GenBank/DDBJ databases">
        <title>Functional and comparative genomic analyses of the Drosophila gut microbiota identify candidate symbiosis factors.</title>
        <authorList>
            <person name="Newell P.D."/>
            <person name="Chaston J.M."/>
            <person name="Douglas A.E."/>
        </authorList>
    </citation>
    <scope>NUCLEOTIDE SEQUENCE [LARGE SCALE GENOMIC DNA]</scope>
    <source>
        <strain evidence="2 3">DmCS_006</strain>
    </source>
</reference>
<evidence type="ECO:0000313" key="2">
    <source>
        <dbReference type="EMBL" id="KGB22823.1"/>
    </source>
</evidence>
<dbReference type="PATRIC" id="fig|104102.7.peg.2035"/>
<dbReference type="GeneID" id="89477400"/>
<proteinExistence type="predicted"/>
<evidence type="ECO:0008006" key="4">
    <source>
        <dbReference type="Google" id="ProtNLM"/>
    </source>
</evidence>
<dbReference type="STRING" id="104102.AtDm6_2058"/>
<sequence>MARRNISLRVIVAALMPLLGAAAAPPSLAPFITKDNFDAGNYEFARGAFPDATPEQVASWNAIKSYVHACEQDAGLAEDAQLKDIGVKAVVPRNRGYQDHLCGQVSLALPSAKAFKNWDSFQKALKRSLSYYQTYEAALTAASNAIEVDSNSENLTEQIMARIIPDQGWRYPMMGTLDTLSGVDTETSTVLQQRILMAMFNTDWDNSQWVRGILKTHGWTRIVKAGKKSSRMMWLLIQHADNDPALQVMALRQIEPLMKTGQFDKADYALLTDRVNLATVGTQYYGSQLSCQHNHYAPFSLDAKGSDPKVLDARRASMGLMSEAKYLTYLPPHC</sequence>
<keyword evidence="1" id="KW-0732">Signal</keyword>
<evidence type="ECO:0000256" key="1">
    <source>
        <dbReference type="SAM" id="SignalP"/>
    </source>
</evidence>
<dbReference type="AlphaFoldDB" id="A0A095B1J7"/>
<dbReference type="Proteomes" id="UP000029448">
    <property type="component" value="Unassembled WGS sequence"/>
</dbReference>
<dbReference type="RefSeq" id="WP_052051374.1">
    <property type="nucleotide sequence ID" value="NZ_JACAOJ010000009.1"/>
</dbReference>